<dbReference type="EMBL" id="JAWZYT010000281">
    <property type="protein sequence ID" value="KAK4325424.1"/>
    <property type="molecule type" value="Genomic_DNA"/>
</dbReference>
<dbReference type="Proteomes" id="UP001292094">
    <property type="component" value="Unassembled WGS sequence"/>
</dbReference>
<organism evidence="1 2">
    <name type="scientific">Petrolisthes manimaculis</name>
    <dbReference type="NCBI Taxonomy" id="1843537"/>
    <lineage>
        <taxon>Eukaryota</taxon>
        <taxon>Metazoa</taxon>
        <taxon>Ecdysozoa</taxon>
        <taxon>Arthropoda</taxon>
        <taxon>Crustacea</taxon>
        <taxon>Multicrustacea</taxon>
        <taxon>Malacostraca</taxon>
        <taxon>Eumalacostraca</taxon>
        <taxon>Eucarida</taxon>
        <taxon>Decapoda</taxon>
        <taxon>Pleocyemata</taxon>
        <taxon>Anomura</taxon>
        <taxon>Galatheoidea</taxon>
        <taxon>Porcellanidae</taxon>
        <taxon>Petrolisthes</taxon>
    </lineage>
</organism>
<reference evidence="1" key="1">
    <citation type="submission" date="2023-11" db="EMBL/GenBank/DDBJ databases">
        <title>Genome assemblies of two species of porcelain crab, Petrolisthes cinctipes and Petrolisthes manimaculis (Anomura: Porcellanidae).</title>
        <authorList>
            <person name="Angst P."/>
        </authorList>
    </citation>
    <scope>NUCLEOTIDE SEQUENCE</scope>
    <source>
        <strain evidence="1">PB745_02</strain>
        <tissue evidence="1">Gill</tissue>
    </source>
</reference>
<accession>A0AAE1QF59</accession>
<keyword evidence="2" id="KW-1185">Reference proteome</keyword>
<evidence type="ECO:0000313" key="1">
    <source>
        <dbReference type="EMBL" id="KAK4325424.1"/>
    </source>
</evidence>
<name>A0AAE1QF59_9EUCA</name>
<gene>
    <name evidence="1" type="ORF">Pmani_004019</name>
</gene>
<sequence>MIKDADIKHRIPAVKEKLTDQHRDQRLKFAQEYKLMGDQELLFGRGSCSLRRHLPAPPTLNYTFGGRMSNDTTRSIFTN</sequence>
<evidence type="ECO:0000313" key="2">
    <source>
        <dbReference type="Proteomes" id="UP001292094"/>
    </source>
</evidence>
<dbReference type="AlphaFoldDB" id="A0AAE1QF59"/>
<proteinExistence type="predicted"/>
<comment type="caution">
    <text evidence="1">The sequence shown here is derived from an EMBL/GenBank/DDBJ whole genome shotgun (WGS) entry which is preliminary data.</text>
</comment>
<protein>
    <submittedName>
        <fullName evidence="1">Uncharacterized protein</fullName>
    </submittedName>
</protein>